<comment type="caution">
    <text evidence="4">The sequence shown here is derived from an EMBL/GenBank/DDBJ whole genome shotgun (WGS) entry which is preliminary data.</text>
</comment>
<evidence type="ECO:0000256" key="2">
    <source>
        <dbReference type="ARBA" id="ARBA00023002"/>
    </source>
</evidence>
<gene>
    <name evidence="4" type="ORF">B0H67DRAFT_500306</name>
</gene>
<dbReference type="GO" id="GO:0016491">
    <property type="term" value="F:oxidoreductase activity"/>
    <property type="evidence" value="ECO:0007669"/>
    <property type="project" value="UniProtKB-KW"/>
</dbReference>
<dbReference type="InterPro" id="IPR012951">
    <property type="entry name" value="BBE"/>
</dbReference>
<dbReference type="Pfam" id="PF08031">
    <property type="entry name" value="BBE"/>
    <property type="match status" value="1"/>
</dbReference>
<evidence type="ECO:0000259" key="3">
    <source>
        <dbReference type="PROSITE" id="PS51387"/>
    </source>
</evidence>
<dbReference type="PANTHER" id="PTHR13878">
    <property type="entry name" value="GULONOLACTONE OXIDASE"/>
    <property type="match status" value="1"/>
</dbReference>
<keyword evidence="5" id="KW-1185">Reference proteome</keyword>
<accession>A0AA40DG88</accession>
<evidence type="ECO:0000256" key="1">
    <source>
        <dbReference type="ARBA" id="ARBA00005466"/>
    </source>
</evidence>
<sequence length="600" mass="65207">MKANIARLVALAATNTLASQPLVDVRESFSSTVQPECKCYPGDPCWPSTAEWTTLNRTVGSRLVRAIPPGAVCYDSFEGTPTKNPSKCVEVASQWSNASWTADQAVIPMIPLWSNSTCEPNTATGQPGPPAGCPDVCSIGFLSQYAILANSADDVVAGVNFARNKKLRLIIRNTGHCFMGRYLTKDLGYGALVINTHRLNSIKFESKCSLCDGHSSGVVKVGAGVMFQDVYAEAWPRNLDVLGGECPTVGIAGGFVQGGGQGPLSGHYGVGSDHAISFDAVLANGEVVTADAKKNADLFWALKGGGMGTFAVVTSVTLKTYPTMPVTGMGLTITDTGDRFWEGVRIWHTMAPTYTAAGMYVWYAMQEGSLIAQPFVAPNMTTQQFNAVVDPLLERLRGANINFTTTEVKTFPKFGDLYQDMWYNAFHGSGLGAYFGGRMISQQDVKKRGNDIVAAFRKMSDKYPGQVLFGGHLVNPGNKVKDPEQKLSAVHPVWRDTADIQIFLYLPPPCMSPQQRTEAERRVTTELGGILRAVTPKSAVYSNEGDVNEPNWQDAFWGPVYPRVLRIKKKYDPDDVFWSKSSTGSEGWALQNNLKLCKVT</sequence>
<dbReference type="PANTHER" id="PTHR13878:SF97">
    <property type="entry name" value="ISOAMYL ALCOHOL OXIDASE"/>
    <property type="match status" value="1"/>
</dbReference>
<evidence type="ECO:0000313" key="4">
    <source>
        <dbReference type="EMBL" id="KAK0702364.1"/>
    </source>
</evidence>
<dbReference type="Proteomes" id="UP001172102">
    <property type="component" value="Unassembled WGS sequence"/>
</dbReference>
<dbReference type="GO" id="GO:0071949">
    <property type="term" value="F:FAD binding"/>
    <property type="evidence" value="ECO:0007669"/>
    <property type="project" value="InterPro"/>
</dbReference>
<proteinExistence type="inferred from homology"/>
<feature type="domain" description="FAD-binding PCMH-type" evidence="3">
    <location>
        <begin position="138"/>
        <end position="323"/>
    </location>
</feature>
<protein>
    <submittedName>
        <fullName evidence="4">FAD binding domain-containing protein</fullName>
    </submittedName>
</protein>
<dbReference type="Gene3D" id="3.30.465.10">
    <property type="match status" value="2"/>
</dbReference>
<dbReference type="Pfam" id="PF01565">
    <property type="entry name" value="FAD_binding_4"/>
    <property type="match status" value="1"/>
</dbReference>
<comment type="similarity">
    <text evidence="1">Belongs to the oxygen-dependent FAD-linked oxidoreductase family.</text>
</comment>
<dbReference type="InterPro" id="IPR006094">
    <property type="entry name" value="Oxid_FAD_bind_N"/>
</dbReference>
<dbReference type="InterPro" id="IPR036318">
    <property type="entry name" value="FAD-bd_PCMH-like_sf"/>
</dbReference>
<dbReference type="EMBL" id="JAUKUA010000009">
    <property type="protein sequence ID" value="KAK0702364.1"/>
    <property type="molecule type" value="Genomic_DNA"/>
</dbReference>
<dbReference type="SUPFAM" id="SSF56176">
    <property type="entry name" value="FAD-binding/transporter-associated domain-like"/>
    <property type="match status" value="1"/>
</dbReference>
<organism evidence="4 5">
    <name type="scientific">Lasiosphaeris hirsuta</name>
    <dbReference type="NCBI Taxonomy" id="260670"/>
    <lineage>
        <taxon>Eukaryota</taxon>
        <taxon>Fungi</taxon>
        <taxon>Dikarya</taxon>
        <taxon>Ascomycota</taxon>
        <taxon>Pezizomycotina</taxon>
        <taxon>Sordariomycetes</taxon>
        <taxon>Sordariomycetidae</taxon>
        <taxon>Sordariales</taxon>
        <taxon>Lasiosphaeriaceae</taxon>
        <taxon>Lasiosphaeris</taxon>
    </lineage>
</organism>
<name>A0AA40DG88_9PEZI</name>
<dbReference type="PROSITE" id="PS51387">
    <property type="entry name" value="FAD_PCMH"/>
    <property type="match status" value="1"/>
</dbReference>
<dbReference type="InterPro" id="IPR016169">
    <property type="entry name" value="FAD-bd_PCMH_sub2"/>
</dbReference>
<reference evidence="4" key="1">
    <citation type="submission" date="2023-06" db="EMBL/GenBank/DDBJ databases">
        <title>Genome-scale phylogeny and comparative genomics of the fungal order Sordariales.</title>
        <authorList>
            <consortium name="Lawrence Berkeley National Laboratory"/>
            <person name="Hensen N."/>
            <person name="Bonometti L."/>
            <person name="Westerberg I."/>
            <person name="Brannstrom I.O."/>
            <person name="Guillou S."/>
            <person name="Cros-Aarteil S."/>
            <person name="Calhoun S."/>
            <person name="Haridas S."/>
            <person name="Kuo A."/>
            <person name="Mondo S."/>
            <person name="Pangilinan J."/>
            <person name="Riley R."/>
            <person name="Labutti K."/>
            <person name="Andreopoulos B."/>
            <person name="Lipzen A."/>
            <person name="Chen C."/>
            <person name="Yanf M."/>
            <person name="Daum C."/>
            <person name="Ng V."/>
            <person name="Clum A."/>
            <person name="Steindorff A."/>
            <person name="Ohm R."/>
            <person name="Martin F."/>
            <person name="Silar P."/>
            <person name="Natvig D."/>
            <person name="Lalanne C."/>
            <person name="Gautier V."/>
            <person name="Ament-Velasquez S.L."/>
            <person name="Kruys A."/>
            <person name="Hutchinson M.I."/>
            <person name="Powell A.J."/>
            <person name="Barry K."/>
            <person name="Miller A.N."/>
            <person name="Grigoriev I.V."/>
            <person name="Debuchy R."/>
            <person name="Gladieux P."/>
            <person name="Thoren M.H."/>
            <person name="Johannesson H."/>
        </authorList>
    </citation>
    <scope>NUCLEOTIDE SEQUENCE</scope>
    <source>
        <strain evidence="4">SMH4607-1</strain>
    </source>
</reference>
<keyword evidence="2" id="KW-0560">Oxidoreductase</keyword>
<dbReference type="AlphaFoldDB" id="A0AA40DG88"/>
<evidence type="ECO:0000313" key="5">
    <source>
        <dbReference type="Proteomes" id="UP001172102"/>
    </source>
</evidence>
<dbReference type="InterPro" id="IPR016166">
    <property type="entry name" value="FAD-bd_PCMH"/>
</dbReference>
<dbReference type="InterPro" id="IPR050432">
    <property type="entry name" value="FAD-linked_Oxidoreductases_BP"/>
</dbReference>